<comment type="caution">
    <text evidence="1">The sequence shown here is derived from an EMBL/GenBank/DDBJ whole genome shotgun (WGS) entry which is preliminary data.</text>
</comment>
<proteinExistence type="predicted"/>
<sequence length="68" mass="7270">MDSFLAVDYLHHGLSHSWIIRLLDLPSHESPGAAVLLAGIDAGPALHKVVNPGVDGHESGGIHHHIRQ</sequence>
<protein>
    <submittedName>
        <fullName evidence="1">Uncharacterized protein</fullName>
    </submittedName>
</protein>
<dbReference type="AlphaFoldDB" id="A0A645GLX2"/>
<name>A0A645GLX2_9ZZZZ</name>
<evidence type="ECO:0000313" key="1">
    <source>
        <dbReference type="EMBL" id="MPN27918.1"/>
    </source>
</evidence>
<accession>A0A645GLX2</accession>
<reference evidence="1" key="1">
    <citation type="submission" date="2019-08" db="EMBL/GenBank/DDBJ databases">
        <authorList>
            <person name="Kucharzyk K."/>
            <person name="Murdoch R.W."/>
            <person name="Higgins S."/>
            <person name="Loffler F."/>
        </authorList>
    </citation>
    <scope>NUCLEOTIDE SEQUENCE</scope>
</reference>
<dbReference type="EMBL" id="VSSQ01077969">
    <property type="protein sequence ID" value="MPN27918.1"/>
    <property type="molecule type" value="Genomic_DNA"/>
</dbReference>
<organism evidence="1">
    <name type="scientific">bioreactor metagenome</name>
    <dbReference type="NCBI Taxonomy" id="1076179"/>
    <lineage>
        <taxon>unclassified sequences</taxon>
        <taxon>metagenomes</taxon>
        <taxon>ecological metagenomes</taxon>
    </lineage>
</organism>
<gene>
    <name evidence="1" type="ORF">SDC9_175352</name>
</gene>